<dbReference type="EMBL" id="JARBJD010000019">
    <property type="protein sequence ID" value="KAK2961037.1"/>
    <property type="molecule type" value="Genomic_DNA"/>
</dbReference>
<proteinExistence type="inferred from homology"/>
<dbReference type="Pfam" id="PF03398">
    <property type="entry name" value="Ist1"/>
    <property type="match status" value="1"/>
</dbReference>
<feature type="compositionally biased region" description="Polar residues" evidence="3">
    <location>
        <begin position="295"/>
        <end position="310"/>
    </location>
</feature>
<protein>
    <submittedName>
        <fullName evidence="4">Regulator of Vps4 activity in the MVB pathway</fullName>
    </submittedName>
</protein>
<feature type="compositionally biased region" description="Pro residues" evidence="3">
    <location>
        <begin position="338"/>
        <end position="353"/>
    </location>
</feature>
<keyword evidence="5" id="KW-1185">Reference proteome</keyword>
<dbReference type="Gene3D" id="1.20.1260.60">
    <property type="entry name" value="Vacuolar protein sorting-associated protein Ist1"/>
    <property type="match status" value="1"/>
</dbReference>
<keyword evidence="2" id="KW-0175">Coiled coil</keyword>
<accession>A0ABQ9YB87</accession>
<evidence type="ECO:0000256" key="1">
    <source>
        <dbReference type="ARBA" id="ARBA00005536"/>
    </source>
</evidence>
<dbReference type="Proteomes" id="UP001281761">
    <property type="component" value="Unassembled WGS sequence"/>
</dbReference>
<feature type="region of interest" description="Disordered" evidence="3">
    <location>
        <begin position="235"/>
        <end position="320"/>
    </location>
</feature>
<reference evidence="4 5" key="1">
    <citation type="journal article" date="2022" name="bioRxiv">
        <title>Genomics of Preaxostyla Flagellates Illuminates Evolutionary Transitions and the Path Towards Mitochondrial Loss.</title>
        <authorList>
            <person name="Novak L.V.F."/>
            <person name="Treitli S.C."/>
            <person name="Pyrih J."/>
            <person name="Halakuc P."/>
            <person name="Pipaliya S.V."/>
            <person name="Vacek V."/>
            <person name="Brzon O."/>
            <person name="Soukal P."/>
            <person name="Eme L."/>
            <person name="Dacks J.B."/>
            <person name="Karnkowska A."/>
            <person name="Elias M."/>
            <person name="Hampl V."/>
        </authorList>
    </citation>
    <scope>NUCLEOTIDE SEQUENCE [LARGE SCALE GENOMIC DNA]</scope>
    <source>
        <strain evidence="4">NAU3</strain>
        <tissue evidence="4">Gut</tissue>
    </source>
</reference>
<feature type="compositionally biased region" description="Low complexity" evidence="3">
    <location>
        <begin position="242"/>
        <end position="259"/>
    </location>
</feature>
<evidence type="ECO:0000313" key="5">
    <source>
        <dbReference type="Proteomes" id="UP001281761"/>
    </source>
</evidence>
<comment type="caution">
    <text evidence="4">The sequence shown here is derived from an EMBL/GenBank/DDBJ whole genome shotgun (WGS) entry which is preliminary data.</text>
</comment>
<organism evidence="4 5">
    <name type="scientific">Blattamonas nauphoetae</name>
    <dbReference type="NCBI Taxonomy" id="2049346"/>
    <lineage>
        <taxon>Eukaryota</taxon>
        <taxon>Metamonada</taxon>
        <taxon>Preaxostyla</taxon>
        <taxon>Oxymonadida</taxon>
        <taxon>Blattamonas</taxon>
    </lineage>
</organism>
<dbReference type="PANTHER" id="PTHR12161">
    <property type="entry name" value="IST1 FAMILY MEMBER"/>
    <property type="match status" value="1"/>
</dbReference>
<dbReference type="InterPro" id="IPR042277">
    <property type="entry name" value="IST1-like"/>
</dbReference>
<dbReference type="PANTHER" id="PTHR12161:SF5">
    <property type="entry name" value="IST1 HOMOLOG"/>
    <property type="match status" value="1"/>
</dbReference>
<evidence type="ECO:0000256" key="2">
    <source>
        <dbReference type="SAM" id="Coils"/>
    </source>
</evidence>
<gene>
    <name evidence="4" type="ORF">BLNAU_4124</name>
</gene>
<evidence type="ECO:0000256" key="3">
    <source>
        <dbReference type="SAM" id="MobiDB-lite"/>
    </source>
</evidence>
<name>A0ABQ9YB87_9EUKA</name>
<feature type="coiled-coil region" evidence="2">
    <location>
        <begin position="30"/>
        <end position="57"/>
    </location>
</feature>
<feature type="compositionally biased region" description="Pro residues" evidence="3">
    <location>
        <begin position="378"/>
        <end position="388"/>
    </location>
</feature>
<comment type="similarity">
    <text evidence="1">Belongs to the IST1 family.</text>
</comment>
<dbReference type="InterPro" id="IPR005061">
    <property type="entry name" value="Ist1"/>
</dbReference>
<evidence type="ECO:0000313" key="4">
    <source>
        <dbReference type="EMBL" id="KAK2961037.1"/>
    </source>
</evidence>
<feature type="compositionally biased region" description="Polar residues" evidence="3">
    <location>
        <begin position="271"/>
        <end position="285"/>
    </location>
</feature>
<feature type="region of interest" description="Disordered" evidence="3">
    <location>
        <begin position="333"/>
        <end position="388"/>
    </location>
</feature>
<sequence length="388" mass="42863">MSSTNTGKPKPPYKGKWKKPEVATCLQYCLVRLKKLLPQMQRKIEAAKMDIANLMKQGKTEIARAKTESFISARHEYEGHQIIEIYCELVKARLTFLDSEVVCPDNMTESVGGLVYAQRFADVEYLTALKKHIKSKYGPEKVAEWEQGLSGITPRFITKWDNSIPPDDLVSKELSQICQQYGIPYETPASLGNQWAAPDIPASAPPPPTFTESQIRREDGQPVNTQGNLQPLYGQTAPPYTQNQVPPQPGQGQYNPGAGIMSVPCIPPGQPQFTPTYQYNPQETPQYDPYPGLKSVSQLPPQFQMSQQRPSAPPQAYADPSYNPYNSVYNPALSMLGGPPPAYLPSGGQPPPSADVVSDPTKPFDFQPLNLKDEPTSGLPPPFYPPDA</sequence>